<feature type="transmembrane region" description="Helical" evidence="2">
    <location>
        <begin position="100"/>
        <end position="117"/>
    </location>
</feature>
<sequence>MRAPRVHVCRRGATDAHVLACIALDFRSDFDSLEFSQDRAAASDPDASNSQSTGVKVTRSGPDHHMYKWKNSGTDCPHFAVSSLEVETSRPAFVLKLINYHYYLLFYLNLSIFYVSANRQQDLQPYRFKRY</sequence>
<comment type="caution">
    <text evidence="3">The sequence shown here is derived from an EMBL/GenBank/DDBJ whole genome shotgun (WGS) entry which is preliminary data.</text>
</comment>
<evidence type="ECO:0000313" key="3">
    <source>
        <dbReference type="EMBL" id="KAL0108931.1"/>
    </source>
</evidence>
<reference evidence="3 4" key="1">
    <citation type="submission" date="2023-03" db="EMBL/GenBank/DDBJ databases">
        <title>High recombination rates correlate with genetic variation in Cardiocondyla obscurior ants.</title>
        <authorList>
            <person name="Errbii M."/>
        </authorList>
    </citation>
    <scope>NUCLEOTIDE SEQUENCE [LARGE SCALE GENOMIC DNA]</scope>
    <source>
        <strain evidence="3">Alpha-2009</strain>
        <tissue evidence="3">Whole body</tissue>
    </source>
</reference>
<evidence type="ECO:0000313" key="4">
    <source>
        <dbReference type="Proteomes" id="UP001430953"/>
    </source>
</evidence>
<keyword evidence="4" id="KW-1185">Reference proteome</keyword>
<evidence type="ECO:0000256" key="1">
    <source>
        <dbReference type="SAM" id="MobiDB-lite"/>
    </source>
</evidence>
<feature type="region of interest" description="Disordered" evidence="1">
    <location>
        <begin position="39"/>
        <end position="62"/>
    </location>
</feature>
<dbReference type="EMBL" id="JADYXP020000015">
    <property type="protein sequence ID" value="KAL0108931.1"/>
    <property type="molecule type" value="Genomic_DNA"/>
</dbReference>
<keyword evidence="2" id="KW-0812">Transmembrane</keyword>
<organism evidence="3 4">
    <name type="scientific">Cardiocondyla obscurior</name>
    <dbReference type="NCBI Taxonomy" id="286306"/>
    <lineage>
        <taxon>Eukaryota</taxon>
        <taxon>Metazoa</taxon>
        <taxon>Ecdysozoa</taxon>
        <taxon>Arthropoda</taxon>
        <taxon>Hexapoda</taxon>
        <taxon>Insecta</taxon>
        <taxon>Pterygota</taxon>
        <taxon>Neoptera</taxon>
        <taxon>Endopterygota</taxon>
        <taxon>Hymenoptera</taxon>
        <taxon>Apocrita</taxon>
        <taxon>Aculeata</taxon>
        <taxon>Formicoidea</taxon>
        <taxon>Formicidae</taxon>
        <taxon>Myrmicinae</taxon>
        <taxon>Cardiocondyla</taxon>
    </lineage>
</organism>
<keyword evidence="2" id="KW-0472">Membrane</keyword>
<protein>
    <submittedName>
        <fullName evidence="3">Uncharacterized protein</fullName>
    </submittedName>
</protein>
<feature type="compositionally biased region" description="Polar residues" evidence="1">
    <location>
        <begin position="46"/>
        <end position="55"/>
    </location>
</feature>
<gene>
    <name evidence="3" type="ORF">PUN28_014207</name>
</gene>
<proteinExistence type="predicted"/>
<keyword evidence="2" id="KW-1133">Transmembrane helix</keyword>
<dbReference type="AlphaFoldDB" id="A0AAW2F358"/>
<accession>A0AAW2F358</accession>
<name>A0AAW2F358_9HYME</name>
<evidence type="ECO:0000256" key="2">
    <source>
        <dbReference type="SAM" id="Phobius"/>
    </source>
</evidence>
<dbReference type="Proteomes" id="UP001430953">
    <property type="component" value="Unassembled WGS sequence"/>
</dbReference>